<dbReference type="EMBL" id="CAJPEX010003507">
    <property type="protein sequence ID" value="CAG0922275.1"/>
    <property type="molecule type" value="Genomic_DNA"/>
</dbReference>
<evidence type="ECO:0000313" key="2">
    <source>
        <dbReference type="EMBL" id="CAD7282123.1"/>
    </source>
</evidence>
<evidence type="ECO:0000313" key="3">
    <source>
        <dbReference type="Proteomes" id="UP000678499"/>
    </source>
</evidence>
<sequence>MRFFDYISSVTSVTAILTFATVFGVGIPPPPPFNQEEFPGLGKVGGTSFDDTQPYDDTDLGLDEDHHTADESLPYRHVGETQVETPPQSSDFPPSVQLFGVDCFTRSSRLECILGGSP</sequence>
<gene>
    <name evidence="2" type="ORF">NMOB1V02_LOCUS9755</name>
</gene>
<dbReference type="Proteomes" id="UP000678499">
    <property type="component" value="Unassembled WGS sequence"/>
</dbReference>
<protein>
    <submittedName>
        <fullName evidence="2">Uncharacterized protein</fullName>
    </submittedName>
</protein>
<dbReference type="AlphaFoldDB" id="A0A7R9BXL6"/>
<evidence type="ECO:0000256" key="1">
    <source>
        <dbReference type="SAM" id="MobiDB-lite"/>
    </source>
</evidence>
<keyword evidence="3" id="KW-1185">Reference proteome</keyword>
<organism evidence="2">
    <name type="scientific">Notodromas monacha</name>
    <dbReference type="NCBI Taxonomy" id="399045"/>
    <lineage>
        <taxon>Eukaryota</taxon>
        <taxon>Metazoa</taxon>
        <taxon>Ecdysozoa</taxon>
        <taxon>Arthropoda</taxon>
        <taxon>Crustacea</taxon>
        <taxon>Oligostraca</taxon>
        <taxon>Ostracoda</taxon>
        <taxon>Podocopa</taxon>
        <taxon>Podocopida</taxon>
        <taxon>Cypridocopina</taxon>
        <taxon>Cypridoidea</taxon>
        <taxon>Cyprididae</taxon>
        <taxon>Notodromas</taxon>
    </lineage>
</organism>
<name>A0A7R9BXL6_9CRUS</name>
<feature type="compositionally biased region" description="Basic and acidic residues" evidence="1">
    <location>
        <begin position="63"/>
        <end position="75"/>
    </location>
</feature>
<feature type="compositionally biased region" description="Acidic residues" evidence="1">
    <location>
        <begin position="53"/>
        <end position="62"/>
    </location>
</feature>
<accession>A0A7R9BXL6</accession>
<reference evidence="2" key="1">
    <citation type="submission" date="2020-11" db="EMBL/GenBank/DDBJ databases">
        <authorList>
            <person name="Tran Van P."/>
        </authorList>
    </citation>
    <scope>NUCLEOTIDE SEQUENCE</scope>
</reference>
<dbReference type="EMBL" id="OA885544">
    <property type="protein sequence ID" value="CAD7282123.1"/>
    <property type="molecule type" value="Genomic_DNA"/>
</dbReference>
<feature type="region of interest" description="Disordered" evidence="1">
    <location>
        <begin position="31"/>
        <end position="75"/>
    </location>
</feature>
<proteinExistence type="predicted"/>